<dbReference type="Proteomes" id="UP000887572">
    <property type="component" value="Unplaced"/>
</dbReference>
<keyword evidence="1" id="KW-1015">Disulfide bond</keyword>
<feature type="domain" description="Tim10-like" evidence="2">
    <location>
        <begin position="59"/>
        <end position="123"/>
    </location>
</feature>
<keyword evidence="1" id="KW-0813">Transport</keyword>
<evidence type="ECO:0000313" key="3">
    <source>
        <dbReference type="Proteomes" id="UP000887572"/>
    </source>
</evidence>
<comment type="similarity">
    <text evidence="1">Belongs to the small Tim family.</text>
</comment>
<dbReference type="SUPFAM" id="SSF144122">
    <property type="entry name" value="Tim10-like"/>
    <property type="match status" value="1"/>
</dbReference>
<dbReference type="Gene3D" id="1.10.287.810">
    <property type="entry name" value="Mitochondrial import inner membrane translocase subunit tim13 like domains"/>
    <property type="match status" value="1"/>
</dbReference>
<comment type="function">
    <text evidence="1">Mitochondrial intermembrane chaperone that participates in the import and insertion of some multi-pass transmembrane proteins into the mitochondrial inner membrane. Also required for the transfer of beta-barrel precursors from the TOM complex to the sorting and assembly machinery (SAM complex) of the outer membrane. Acts as a chaperone-like protein that protects the hydrophobic precursors from aggregation and guide them through the mitochondrial intermembrane space.</text>
</comment>
<accession>A0A914HD44</accession>
<comment type="subunit">
    <text evidence="1">Heterohexamer.</text>
</comment>
<keyword evidence="1" id="KW-0653">Protein transport</keyword>
<dbReference type="AlphaFoldDB" id="A0A914HD44"/>
<organism evidence="3 4">
    <name type="scientific">Globodera rostochiensis</name>
    <name type="common">Golden nematode worm</name>
    <name type="synonym">Heterodera rostochiensis</name>
    <dbReference type="NCBI Taxonomy" id="31243"/>
    <lineage>
        <taxon>Eukaryota</taxon>
        <taxon>Metazoa</taxon>
        <taxon>Ecdysozoa</taxon>
        <taxon>Nematoda</taxon>
        <taxon>Chromadorea</taxon>
        <taxon>Rhabditida</taxon>
        <taxon>Tylenchina</taxon>
        <taxon>Tylenchomorpha</taxon>
        <taxon>Tylenchoidea</taxon>
        <taxon>Heteroderidae</taxon>
        <taxon>Heteroderinae</taxon>
        <taxon>Globodera</taxon>
    </lineage>
</organism>
<sequence>MFFPMGPSQDQGMQQQAQALASRKARDDFFTFVAYGIVLEIGATIMEATDDHQLNNFMQQIQAEAQKQGLQEQMLSLNSRCFDICFTDSRPPSKMDGKSQTCLANCVNRIFEAKQFMFEHLQKSSSAGAI</sequence>
<dbReference type="InterPro" id="IPR004217">
    <property type="entry name" value="Tim10-like"/>
</dbReference>
<reference evidence="4" key="1">
    <citation type="submission" date="2022-11" db="UniProtKB">
        <authorList>
            <consortium name="WormBaseParasite"/>
        </authorList>
    </citation>
    <scope>IDENTIFICATION</scope>
</reference>
<dbReference type="InterPro" id="IPR035427">
    <property type="entry name" value="Tim10-like_dom_sf"/>
</dbReference>
<keyword evidence="1" id="KW-0143">Chaperone</keyword>
<keyword evidence="1" id="KW-0496">Mitochondrion</keyword>
<dbReference type="GO" id="GO:0005743">
    <property type="term" value="C:mitochondrial inner membrane"/>
    <property type="evidence" value="ECO:0007669"/>
    <property type="project" value="UniProtKB-SubCell"/>
</dbReference>
<proteinExistence type="inferred from homology"/>
<comment type="domain">
    <text evidence="1">The twin CX3C motif contains 4 conserved Cys residues that form 2 disulfide bonds in the mitochondrial intermembrane space.</text>
</comment>
<comment type="subcellular location">
    <subcellularLocation>
        <location evidence="1">Mitochondrion inner membrane</location>
        <topology evidence="1">Peripheral membrane protein</topology>
        <orientation evidence="1">Intermembrane side</orientation>
    </subcellularLocation>
</comment>
<evidence type="ECO:0000259" key="2">
    <source>
        <dbReference type="Pfam" id="PF02953"/>
    </source>
</evidence>
<dbReference type="Pfam" id="PF02953">
    <property type="entry name" value="zf-Tim10_DDP"/>
    <property type="match status" value="1"/>
</dbReference>
<keyword evidence="1" id="KW-0999">Mitochondrion inner membrane</keyword>
<keyword evidence="1" id="KW-0472">Membrane</keyword>
<protein>
    <recommendedName>
        <fullName evidence="1">Mitochondrial import inner membrane translocase subunit</fullName>
    </recommendedName>
</protein>
<keyword evidence="3" id="KW-1185">Reference proteome</keyword>
<dbReference type="WBParaSite" id="Gr19_v10_g15934.t1">
    <property type="protein sequence ID" value="Gr19_v10_g15934.t1"/>
    <property type="gene ID" value="Gr19_v10_g15934"/>
</dbReference>
<keyword evidence="1" id="KW-0811">Translocation</keyword>
<evidence type="ECO:0000313" key="4">
    <source>
        <dbReference type="WBParaSite" id="Gr19_v10_g15934.t1"/>
    </source>
</evidence>
<dbReference type="GO" id="GO:0015031">
    <property type="term" value="P:protein transport"/>
    <property type="evidence" value="ECO:0007669"/>
    <property type="project" value="UniProtKB-KW"/>
</dbReference>
<name>A0A914HD44_GLORO</name>
<evidence type="ECO:0000256" key="1">
    <source>
        <dbReference type="RuleBase" id="RU367043"/>
    </source>
</evidence>